<organism evidence="2 3">
    <name type="scientific">Chryseolinea serpens</name>
    <dbReference type="NCBI Taxonomy" id="947013"/>
    <lineage>
        <taxon>Bacteria</taxon>
        <taxon>Pseudomonadati</taxon>
        <taxon>Bacteroidota</taxon>
        <taxon>Cytophagia</taxon>
        <taxon>Cytophagales</taxon>
        <taxon>Fulvivirgaceae</taxon>
        <taxon>Chryseolinea</taxon>
    </lineage>
</organism>
<keyword evidence="1" id="KW-1133">Transmembrane helix</keyword>
<dbReference type="STRING" id="947013.SAMN04488109_4860"/>
<accession>A0A1M5URD9</accession>
<keyword evidence="3" id="KW-1185">Reference proteome</keyword>
<evidence type="ECO:0000256" key="1">
    <source>
        <dbReference type="SAM" id="Phobius"/>
    </source>
</evidence>
<reference evidence="2 3" key="1">
    <citation type="submission" date="2016-11" db="EMBL/GenBank/DDBJ databases">
        <authorList>
            <person name="Jaros S."/>
            <person name="Januszkiewicz K."/>
            <person name="Wedrychowicz H."/>
        </authorList>
    </citation>
    <scope>NUCLEOTIDE SEQUENCE [LARGE SCALE GENOMIC DNA]</scope>
    <source>
        <strain evidence="2 3">DSM 24574</strain>
    </source>
</reference>
<keyword evidence="1" id="KW-0812">Transmembrane</keyword>
<evidence type="ECO:0000313" key="3">
    <source>
        <dbReference type="Proteomes" id="UP000184212"/>
    </source>
</evidence>
<protein>
    <submittedName>
        <fullName evidence="2">Predicted membrane protein</fullName>
    </submittedName>
</protein>
<gene>
    <name evidence="2" type="ORF">SAMN04488109_4860</name>
</gene>
<feature type="transmembrane region" description="Helical" evidence="1">
    <location>
        <begin position="97"/>
        <end position="116"/>
    </location>
</feature>
<name>A0A1M5URD9_9BACT</name>
<proteinExistence type="predicted"/>
<dbReference type="AlphaFoldDB" id="A0A1M5URD9"/>
<sequence length="200" mass="23167">MLFDTKRFCLPYKYNQKAVYTKQKTPNGKNIPKQKSQPMRTHIFLRILLTLHITGIVIMAGTSFIDYFTFKLFWKFADHGDNRSLGLLPLMSRYGEFVRLGGVIIIVTGLLMLLLVKGVWWEQPWFKIKMALVAMVVLNGVLFGNKLGTKFREVVAYNSTDLIQQTADLRIQLNRFYILQLTLFFVIVLVSVFKFSRSEG</sequence>
<evidence type="ECO:0000313" key="2">
    <source>
        <dbReference type="EMBL" id="SHH65539.1"/>
    </source>
</evidence>
<feature type="transmembrane region" description="Helical" evidence="1">
    <location>
        <begin position="176"/>
        <end position="195"/>
    </location>
</feature>
<dbReference type="Proteomes" id="UP000184212">
    <property type="component" value="Unassembled WGS sequence"/>
</dbReference>
<dbReference type="EMBL" id="FQWQ01000003">
    <property type="protein sequence ID" value="SHH65539.1"/>
    <property type="molecule type" value="Genomic_DNA"/>
</dbReference>
<keyword evidence="1" id="KW-0472">Membrane</keyword>
<feature type="transmembrane region" description="Helical" evidence="1">
    <location>
        <begin position="43"/>
        <end position="65"/>
    </location>
</feature>